<proteinExistence type="predicted"/>
<dbReference type="OrthoDB" id="2155749at2759"/>
<evidence type="ECO:0000313" key="2">
    <source>
        <dbReference type="Proteomes" id="UP000193719"/>
    </source>
</evidence>
<reference evidence="1 2" key="1">
    <citation type="submission" date="2016-08" db="EMBL/GenBank/DDBJ databases">
        <title>Genomes of anaerobic fungi encode conserved fungal cellulosomes for biomass hydrolysis.</title>
        <authorList>
            <consortium name="DOE Joint Genome Institute"/>
            <person name="Haitjema C.H."/>
            <person name="Gilmore S.P."/>
            <person name="Henske J.K."/>
            <person name="Solomon K.V."/>
            <person name="De Groot R."/>
            <person name="Kuo A."/>
            <person name="Mondo S.J."/>
            <person name="Salamov A.A."/>
            <person name="Labutti K."/>
            <person name="Zhao Z."/>
            <person name="Chiniquy J."/>
            <person name="Barry K."/>
            <person name="Brewer H.M."/>
            <person name="Purvine S.O."/>
            <person name="Wright A.T."/>
            <person name="Boxma B."/>
            <person name="Van Alen T."/>
            <person name="Hackstein J.H."/>
            <person name="Baker S.E."/>
            <person name="Grigoriev I.V."/>
            <person name="O'Malley M.A."/>
        </authorList>
    </citation>
    <scope>NUCLEOTIDE SEQUENCE [LARGE SCALE GENOMIC DNA]</scope>
    <source>
        <strain evidence="2">finn</strain>
    </source>
</reference>
<accession>A0A1Y1V106</accession>
<evidence type="ECO:0000313" key="1">
    <source>
        <dbReference type="EMBL" id="ORX44328.1"/>
    </source>
</evidence>
<sequence length="485" mass="56526">MKIKNIIPYVILLNRTSLANIILPSGKEVPKSLLHYFSCQTGNTVCINGNGRSCHYEYISYCESPDIQIEKISKDFDIGNFPPSDFCKLINESCQYINIYVPEISDNDVYDLDQYLSCGYNDSICQYGNYNGCKKVLDKCWGKYPVKDCRNLSETCDNIYKQYNDEVAIFTPDNTRLPKPLTQYFGCLLGDISCKREETKKCLDHYTICNPERQSELIEYINNNDEIDYLEPNDYCDKHKKACEYIMEYNNSFNSRYIYDLEIYECEINTQSCYYGKRSSCRMAYSMCESKYPNDACNKLLSKCNEIDQLYQSYNLLYTPSGAEVPQPLLKYFDIENGETAAKSCLQEYSLYCENRDQTKYINLLSNYDIGDLNYLEFCFVIKEFCGMLNSTSEKESINTFTKKTTLNTSKWQIKTKKLTTKLQTITKKPTITRWQAITKKLTTTRRSFTANKYYSKLFSSKTTSSSKISFTQSSTYLKKRPNYY</sequence>
<dbReference type="AlphaFoldDB" id="A0A1Y1V106"/>
<dbReference type="EMBL" id="MCFH01000046">
    <property type="protein sequence ID" value="ORX44328.1"/>
    <property type="molecule type" value="Genomic_DNA"/>
</dbReference>
<reference evidence="1 2" key="2">
    <citation type="submission" date="2016-08" db="EMBL/GenBank/DDBJ databases">
        <title>Pervasive Adenine N6-methylation of Active Genes in Fungi.</title>
        <authorList>
            <consortium name="DOE Joint Genome Institute"/>
            <person name="Mondo S.J."/>
            <person name="Dannebaum R.O."/>
            <person name="Kuo R.C."/>
            <person name="Labutti K."/>
            <person name="Haridas S."/>
            <person name="Kuo A."/>
            <person name="Salamov A."/>
            <person name="Ahrendt S.R."/>
            <person name="Lipzen A."/>
            <person name="Sullivan W."/>
            <person name="Andreopoulos W.B."/>
            <person name="Clum A."/>
            <person name="Lindquist E."/>
            <person name="Daum C."/>
            <person name="Ramamoorthy G.K."/>
            <person name="Gryganskyi A."/>
            <person name="Culley D."/>
            <person name="Magnuson J.K."/>
            <person name="James T.Y."/>
            <person name="O'Malley M.A."/>
            <person name="Stajich J.E."/>
            <person name="Spatafora J.W."/>
            <person name="Visel A."/>
            <person name="Grigoriev I.V."/>
        </authorList>
    </citation>
    <scope>NUCLEOTIDE SEQUENCE [LARGE SCALE GENOMIC DNA]</scope>
    <source>
        <strain evidence="2">finn</strain>
    </source>
</reference>
<organism evidence="1 2">
    <name type="scientific">Piromyces finnis</name>
    <dbReference type="NCBI Taxonomy" id="1754191"/>
    <lineage>
        <taxon>Eukaryota</taxon>
        <taxon>Fungi</taxon>
        <taxon>Fungi incertae sedis</taxon>
        <taxon>Chytridiomycota</taxon>
        <taxon>Chytridiomycota incertae sedis</taxon>
        <taxon>Neocallimastigomycetes</taxon>
        <taxon>Neocallimastigales</taxon>
        <taxon>Neocallimastigaceae</taxon>
        <taxon>Piromyces</taxon>
    </lineage>
</organism>
<name>A0A1Y1V106_9FUNG</name>
<dbReference type="Proteomes" id="UP000193719">
    <property type="component" value="Unassembled WGS sequence"/>
</dbReference>
<protein>
    <submittedName>
        <fullName evidence="1">Uncharacterized protein</fullName>
    </submittedName>
</protein>
<gene>
    <name evidence="1" type="ORF">BCR36DRAFT_373344</name>
</gene>
<comment type="caution">
    <text evidence="1">The sequence shown here is derived from an EMBL/GenBank/DDBJ whole genome shotgun (WGS) entry which is preliminary data.</text>
</comment>
<keyword evidence="2" id="KW-1185">Reference proteome</keyword>